<dbReference type="RefSeq" id="WP_014398672.1">
    <property type="nucleotide sequence ID" value="NC_017030.1"/>
</dbReference>
<dbReference type="KEGG" id="ccx:COCOR_05884"/>
<accession>H8MI96</accession>
<feature type="transmembrane region" description="Helical" evidence="1">
    <location>
        <begin position="104"/>
        <end position="128"/>
    </location>
</feature>
<feature type="transmembrane region" description="Helical" evidence="1">
    <location>
        <begin position="71"/>
        <end position="98"/>
    </location>
</feature>
<dbReference type="Proteomes" id="UP000007587">
    <property type="component" value="Chromosome"/>
</dbReference>
<feature type="transmembrane region" description="Helical" evidence="1">
    <location>
        <begin position="33"/>
        <end position="50"/>
    </location>
</feature>
<dbReference type="InterPro" id="IPR036890">
    <property type="entry name" value="HATPase_C_sf"/>
</dbReference>
<reference evidence="4" key="2">
    <citation type="submission" date="2012-03" db="EMBL/GenBank/DDBJ databases">
        <title>Genome sequence of the fruiting myxobacterium Corallococcus coralloides DSM 2259.</title>
        <authorList>
            <person name="Huntley S."/>
            <person name="Zhang Y."/>
            <person name="Treuner-Lange A."/>
            <person name="Sensen C.W."/>
            <person name="Sogaard-Andersen L."/>
        </authorList>
    </citation>
    <scope>NUCLEOTIDE SEQUENCE [LARGE SCALE GENOMIC DNA]</scope>
    <source>
        <strain evidence="4">ATCC 25202 / DSM 2259 / NBRC 100086 / M2</strain>
    </source>
</reference>
<gene>
    <name evidence="3" type="primary">lytS3</name>
    <name evidence="3" type="ordered locus">COCOR_05884</name>
</gene>
<keyword evidence="4" id="KW-1185">Reference proteome</keyword>
<dbReference type="PANTHER" id="PTHR34220:SF7">
    <property type="entry name" value="SENSOR HISTIDINE KINASE YPDA"/>
    <property type="match status" value="1"/>
</dbReference>
<dbReference type="GO" id="GO:0000155">
    <property type="term" value="F:phosphorelay sensor kinase activity"/>
    <property type="evidence" value="ECO:0007669"/>
    <property type="project" value="InterPro"/>
</dbReference>
<evidence type="ECO:0000313" key="3">
    <source>
        <dbReference type="EMBL" id="AFE09284.1"/>
    </source>
</evidence>
<organism evidence="3 4">
    <name type="scientific">Corallococcus coralloides (strain ATCC 25202 / DSM 2259 / NBRC 100086 / M2)</name>
    <name type="common">Myxococcus coralloides</name>
    <dbReference type="NCBI Taxonomy" id="1144275"/>
    <lineage>
        <taxon>Bacteria</taxon>
        <taxon>Pseudomonadati</taxon>
        <taxon>Myxococcota</taxon>
        <taxon>Myxococcia</taxon>
        <taxon>Myxococcales</taxon>
        <taxon>Cystobacterineae</taxon>
        <taxon>Myxococcaceae</taxon>
        <taxon>Corallococcus</taxon>
    </lineage>
</organism>
<dbReference type="Gene3D" id="3.30.565.10">
    <property type="entry name" value="Histidine kinase-like ATPase, C-terminal domain"/>
    <property type="match status" value="1"/>
</dbReference>
<dbReference type="HOGENOM" id="CLU_020473_1_1_7"/>
<dbReference type="SUPFAM" id="SSF55874">
    <property type="entry name" value="ATPase domain of HSP90 chaperone/DNA topoisomerase II/histidine kinase"/>
    <property type="match status" value="1"/>
</dbReference>
<dbReference type="eggNOG" id="COG2972">
    <property type="taxonomic scope" value="Bacteria"/>
</dbReference>
<name>H8MI96_CORCM</name>
<keyword evidence="1" id="KW-1133">Transmembrane helix</keyword>
<dbReference type="PANTHER" id="PTHR34220">
    <property type="entry name" value="SENSOR HISTIDINE KINASE YPDA"/>
    <property type="match status" value="1"/>
</dbReference>
<evidence type="ECO:0000313" key="4">
    <source>
        <dbReference type="Proteomes" id="UP000007587"/>
    </source>
</evidence>
<proteinExistence type="predicted"/>
<dbReference type="InterPro" id="IPR050640">
    <property type="entry name" value="Bact_2-comp_sensor_kinase"/>
</dbReference>
<dbReference type="FunCoup" id="H8MI96">
    <property type="interactions" value="70"/>
</dbReference>
<dbReference type="EMBL" id="CP003389">
    <property type="protein sequence ID" value="AFE09284.1"/>
    <property type="molecule type" value="Genomic_DNA"/>
</dbReference>
<evidence type="ECO:0000256" key="1">
    <source>
        <dbReference type="SAM" id="Phobius"/>
    </source>
</evidence>
<dbReference type="STRING" id="1144275.COCOR_05884"/>
<dbReference type="InParanoid" id="H8MI96"/>
<reference evidence="3 4" key="1">
    <citation type="journal article" date="2012" name="J. Bacteriol.">
        <title>Complete Genome Sequence of the Fruiting Myxobacterium Corallococcus coralloides DSM 2259.</title>
        <authorList>
            <person name="Huntley S."/>
            <person name="Zhang Y."/>
            <person name="Treuner-Lange A."/>
            <person name="Kneip S."/>
            <person name="Sensen C.W."/>
            <person name="Sogaard-Andersen L."/>
        </authorList>
    </citation>
    <scope>NUCLEOTIDE SEQUENCE [LARGE SCALE GENOMIC DNA]</scope>
    <source>
        <strain evidence="4">ATCC 25202 / DSM 2259 / NBRC 100086 / M2</strain>
    </source>
</reference>
<dbReference type="GO" id="GO:0016020">
    <property type="term" value="C:membrane"/>
    <property type="evidence" value="ECO:0007669"/>
    <property type="project" value="InterPro"/>
</dbReference>
<feature type="domain" description="Signal transduction histidine kinase internal region" evidence="2">
    <location>
        <begin position="151"/>
        <end position="230"/>
    </location>
</feature>
<protein>
    <submittedName>
        <fullName evidence="3">Sensor protein</fullName>
    </submittedName>
</protein>
<dbReference type="Pfam" id="PF06580">
    <property type="entry name" value="His_kinase"/>
    <property type="match status" value="1"/>
</dbReference>
<evidence type="ECO:0000259" key="2">
    <source>
        <dbReference type="Pfam" id="PF06580"/>
    </source>
</evidence>
<dbReference type="InterPro" id="IPR010559">
    <property type="entry name" value="Sig_transdc_His_kin_internal"/>
</dbReference>
<dbReference type="AlphaFoldDB" id="H8MI96"/>
<keyword evidence="1" id="KW-0812">Transmembrane</keyword>
<sequence length="345" mass="37222">MTRSRGYTACQVGGWGLHTLLNIALSGAHGPPAVGWLIAGATGLGLTHVARRALRLHAWNRLPLPRLVARVLAAGLVLGLLQNTLVFLEAVFVFHVYSLREASWAGYFSSATMWSLVMGVWLTLYIAVQAVTHARRVELEHWKLEAAARSAELSFLQAQLQPHFLFNCLNGLRGLIVEDPIRAQEAVTRLSGLLRYALGARGPETVTLQRELQVVDDYLGLEAIRLEERLRVRMDVTPDALGVSVPAMLVQTLVENAIKHGIAPAPRGGEVSVKARIEDRALCLEVANTPGSPDVGAGTVDSGGVGLRNATERLRLLCGAAASLRLDQSQSTVTTARVHIPLEAA</sequence>
<keyword evidence="1" id="KW-0472">Membrane</keyword>